<dbReference type="InterPro" id="IPR034457">
    <property type="entry name" value="Organic_radical-activating"/>
</dbReference>
<dbReference type="PANTHER" id="PTHR30352:SF2">
    <property type="entry name" value="ANAEROBIC RIBONUCLEOSIDE-TRIPHOSPHATE REDUCTASE-ACTIVATING PROTEIN"/>
    <property type="match status" value="1"/>
</dbReference>
<evidence type="ECO:0000256" key="1">
    <source>
        <dbReference type="ARBA" id="ARBA00001966"/>
    </source>
</evidence>
<evidence type="ECO:0000256" key="6">
    <source>
        <dbReference type="ARBA" id="ARBA00022691"/>
    </source>
</evidence>
<comment type="similarity">
    <text evidence="3 12">Belongs to the organic radical-activating enzymes family.</text>
</comment>
<evidence type="ECO:0000256" key="9">
    <source>
        <dbReference type="ARBA" id="ARBA00023004"/>
    </source>
</evidence>
<keyword evidence="9" id="KW-0408">Iron</keyword>
<organism evidence="14 15">
    <name type="scientific">Treponema rectale</name>
    <dbReference type="NCBI Taxonomy" id="744512"/>
    <lineage>
        <taxon>Bacteria</taxon>
        <taxon>Pseudomonadati</taxon>
        <taxon>Spirochaetota</taxon>
        <taxon>Spirochaetia</taxon>
        <taxon>Spirochaetales</taxon>
        <taxon>Treponemataceae</taxon>
        <taxon>Treponema</taxon>
    </lineage>
</organism>
<keyword evidence="7" id="KW-0479">Metal-binding</keyword>
<comment type="cofactor">
    <cofactor evidence="1">
        <name>[4Fe-4S] cluster</name>
        <dbReference type="ChEBI" id="CHEBI:49883"/>
    </cofactor>
</comment>
<dbReference type="SFLD" id="SFLDG01066">
    <property type="entry name" value="organic_radical-activating_enz"/>
    <property type="match status" value="1"/>
</dbReference>
<keyword evidence="10" id="KW-0411">Iron-sulfur</keyword>
<dbReference type="KEGG" id="trc:DYE49_01605"/>
<evidence type="ECO:0000256" key="2">
    <source>
        <dbReference type="ARBA" id="ARBA00003852"/>
    </source>
</evidence>
<dbReference type="CDD" id="cd01335">
    <property type="entry name" value="Radical_SAM"/>
    <property type="match status" value="1"/>
</dbReference>
<feature type="domain" description="Radical SAM core" evidence="13">
    <location>
        <begin position="14"/>
        <end position="171"/>
    </location>
</feature>
<keyword evidence="6" id="KW-0949">S-adenosyl-L-methionine</keyword>
<dbReference type="PIRSF" id="PIRSF000368">
    <property type="entry name" value="NrdG"/>
    <property type="match status" value="1"/>
</dbReference>
<dbReference type="SUPFAM" id="SSF102114">
    <property type="entry name" value="Radical SAM enzymes"/>
    <property type="match status" value="1"/>
</dbReference>
<dbReference type="InterPro" id="IPR058240">
    <property type="entry name" value="rSAM_sf"/>
</dbReference>
<evidence type="ECO:0000259" key="13">
    <source>
        <dbReference type="PROSITE" id="PS51918"/>
    </source>
</evidence>
<accession>A0A7M1XIM4</accession>
<dbReference type="GO" id="GO:0004748">
    <property type="term" value="F:ribonucleoside-diphosphate reductase activity, thioredoxin disulfide as acceptor"/>
    <property type="evidence" value="ECO:0007669"/>
    <property type="project" value="TreeGrafter"/>
</dbReference>
<dbReference type="PROSITE" id="PS01087">
    <property type="entry name" value="RADICAL_ACTIVATING"/>
    <property type="match status" value="1"/>
</dbReference>
<evidence type="ECO:0000256" key="10">
    <source>
        <dbReference type="ARBA" id="ARBA00023014"/>
    </source>
</evidence>
<evidence type="ECO:0000313" key="15">
    <source>
        <dbReference type="Proteomes" id="UP000593591"/>
    </source>
</evidence>
<dbReference type="Pfam" id="PF13353">
    <property type="entry name" value="Fer4_12"/>
    <property type="match status" value="1"/>
</dbReference>
<evidence type="ECO:0000256" key="5">
    <source>
        <dbReference type="ARBA" id="ARBA00022485"/>
    </source>
</evidence>
<dbReference type="EMBL" id="CP031517">
    <property type="protein sequence ID" value="QOS39217.1"/>
    <property type="molecule type" value="Genomic_DNA"/>
</dbReference>
<dbReference type="InterPro" id="IPR007197">
    <property type="entry name" value="rSAM"/>
</dbReference>
<dbReference type="Proteomes" id="UP000593591">
    <property type="component" value="Chromosome"/>
</dbReference>
<proteinExistence type="inferred from homology"/>
<comment type="catalytic activity">
    <reaction evidence="11">
        <text>glycyl-[protein] + reduced [flavodoxin] + S-adenosyl-L-methionine = glycin-2-yl radical-[protein] + semiquinone [flavodoxin] + 5'-deoxyadenosine + L-methionine + H(+)</text>
        <dbReference type="Rhea" id="RHEA:61976"/>
        <dbReference type="Rhea" id="RHEA-COMP:10622"/>
        <dbReference type="Rhea" id="RHEA-COMP:14480"/>
        <dbReference type="Rhea" id="RHEA-COMP:15993"/>
        <dbReference type="Rhea" id="RHEA-COMP:15994"/>
        <dbReference type="ChEBI" id="CHEBI:15378"/>
        <dbReference type="ChEBI" id="CHEBI:17319"/>
        <dbReference type="ChEBI" id="CHEBI:29947"/>
        <dbReference type="ChEBI" id="CHEBI:32722"/>
        <dbReference type="ChEBI" id="CHEBI:57618"/>
        <dbReference type="ChEBI" id="CHEBI:57844"/>
        <dbReference type="ChEBI" id="CHEBI:59789"/>
        <dbReference type="ChEBI" id="CHEBI:140311"/>
    </reaction>
</comment>
<dbReference type="GO" id="GO:0051539">
    <property type="term" value="F:4 iron, 4 sulfur cluster binding"/>
    <property type="evidence" value="ECO:0007669"/>
    <property type="project" value="UniProtKB-KW"/>
</dbReference>
<evidence type="ECO:0000256" key="8">
    <source>
        <dbReference type="ARBA" id="ARBA00023002"/>
    </source>
</evidence>
<dbReference type="AlphaFoldDB" id="A0A7M1XIM4"/>
<evidence type="ECO:0000256" key="3">
    <source>
        <dbReference type="ARBA" id="ARBA00009777"/>
    </source>
</evidence>
<dbReference type="InterPro" id="IPR013785">
    <property type="entry name" value="Aldolase_TIM"/>
</dbReference>
<dbReference type="InterPro" id="IPR012837">
    <property type="entry name" value="NrdG"/>
</dbReference>
<evidence type="ECO:0000256" key="7">
    <source>
        <dbReference type="ARBA" id="ARBA00022723"/>
    </source>
</evidence>
<dbReference type="GO" id="GO:0043365">
    <property type="term" value="F:[formate-C-acetyltransferase]-activating enzyme activity"/>
    <property type="evidence" value="ECO:0007669"/>
    <property type="project" value="InterPro"/>
</dbReference>
<dbReference type="SFLD" id="SFLDG01063">
    <property type="entry name" value="activating_enzymes__group_1"/>
    <property type="match status" value="1"/>
</dbReference>
<protein>
    <recommendedName>
        <fullName evidence="4 12">Anaerobic ribonucleoside-triphosphate reductase-activating protein</fullName>
        <ecNumber evidence="12">1.97.1.-</ecNumber>
    </recommendedName>
</protein>
<dbReference type="EC" id="1.97.1.-" evidence="12"/>
<sequence>MKVQILGIERHSSVNGPGVRYVVFTQGCPHACPGCQNPDSWSIHGGVTYDTKDIINDILSTKYIDGVTLSGGDPLYQAKPILEIVKALKEKNINIWCYTGWTYEQLDSLQAGKEAKEVLSYLDVLVDGPFVQSLLSQDCIYRGSSNQRLIDCQKSIKAKQVVEVTSFDYGI</sequence>
<dbReference type="Gene3D" id="3.20.20.70">
    <property type="entry name" value="Aldolase class I"/>
    <property type="match status" value="1"/>
</dbReference>
<dbReference type="InterPro" id="IPR001989">
    <property type="entry name" value="Radical_activat_CS"/>
</dbReference>
<dbReference type="PROSITE" id="PS51918">
    <property type="entry name" value="RADICAL_SAM"/>
    <property type="match status" value="1"/>
</dbReference>
<evidence type="ECO:0000313" key="14">
    <source>
        <dbReference type="EMBL" id="QOS39217.1"/>
    </source>
</evidence>
<name>A0A7M1XIM4_9SPIR</name>
<comment type="function">
    <text evidence="2 12">Activation of anaerobic ribonucleoside-triphosphate reductase under anaerobic conditions by generation of an organic free radical, using S-adenosylmethionine and reduced flavodoxin as cosubstrates to produce 5'-deoxy-adenosine.</text>
</comment>
<reference evidence="14 15" key="1">
    <citation type="submission" date="2018-08" db="EMBL/GenBank/DDBJ databases">
        <title>The first complete genome of Treponema rectale (CHPAT), a commensal spirochete of the bovine rectum.</title>
        <authorList>
            <person name="Staton G.J."/>
            <person name="Clegg S.R."/>
            <person name="Carter S.D."/>
            <person name="Radford A.D."/>
            <person name="Darby A."/>
            <person name="Hall N."/>
            <person name="Birtles R.J."/>
            <person name="Evans N.J."/>
        </authorList>
    </citation>
    <scope>NUCLEOTIDE SEQUENCE [LARGE SCALE GENOMIC DNA]</scope>
    <source>
        <strain evidence="14 15">CHPA</strain>
    </source>
</reference>
<keyword evidence="8 12" id="KW-0560">Oxidoreductase</keyword>
<gene>
    <name evidence="14" type="primary">nrdG</name>
    <name evidence="14" type="ORF">DYE49_01605</name>
</gene>
<evidence type="ECO:0000256" key="12">
    <source>
        <dbReference type="PIRNR" id="PIRNR000368"/>
    </source>
</evidence>
<evidence type="ECO:0000256" key="11">
    <source>
        <dbReference type="ARBA" id="ARBA00047365"/>
    </source>
</evidence>
<dbReference type="SFLD" id="SFLDS00029">
    <property type="entry name" value="Radical_SAM"/>
    <property type="match status" value="1"/>
</dbReference>
<dbReference type="GO" id="GO:0046872">
    <property type="term" value="F:metal ion binding"/>
    <property type="evidence" value="ECO:0007669"/>
    <property type="project" value="UniProtKB-KW"/>
</dbReference>
<keyword evidence="5" id="KW-0004">4Fe-4S</keyword>
<evidence type="ECO:0000256" key="4">
    <source>
        <dbReference type="ARBA" id="ARBA00014281"/>
    </source>
</evidence>
<dbReference type="PANTHER" id="PTHR30352">
    <property type="entry name" value="PYRUVATE FORMATE-LYASE-ACTIVATING ENZYME"/>
    <property type="match status" value="1"/>
</dbReference>
<dbReference type="SFLD" id="SFLDF00299">
    <property type="entry name" value="anaerobic_ribonucleoside-triph"/>
    <property type="match status" value="1"/>
</dbReference>
<dbReference type="NCBIfam" id="TIGR02491">
    <property type="entry name" value="NrdG"/>
    <property type="match status" value="1"/>
</dbReference>